<name>X0WUS1_9ZZZZ</name>
<feature type="non-terminal residue" evidence="1">
    <location>
        <position position="249"/>
    </location>
</feature>
<reference evidence="1" key="1">
    <citation type="journal article" date="2014" name="Front. Microbiol.">
        <title>High frequency of phylogenetically diverse reductive dehalogenase-homologous genes in deep subseafloor sedimentary metagenomes.</title>
        <authorList>
            <person name="Kawai M."/>
            <person name="Futagami T."/>
            <person name="Toyoda A."/>
            <person name="Takaki Y."/>
            <person name="Nishi S."/>
            <person name="Hori S."/>
            <person name="Arai W."/>
            <person name="Tsubouchi T."/>
            <person name="Morono Y."/>
            <person name="Uchiyama I."/>
            <person name="Ito T."/>
            <person name="Fujiyama A."/>
            <person name="Inagaki F."/>
            <person name="Takami H."/>
        </authorList>
    </citation>
    <scope>NUCLEOTIDE SEQUENCE</scope>
    <source>
        <strain evidence="1">Expedition CK06-06</strain>
    </source>
</reference>
<feature type="non-terminal residue" evidence="1">
    <location>
        <position position="1"/>
    </location>
</feature>
<evidence type="ECO:0000313" key="1">
    <source>
        <dbReference type="EMBL" id="GAG34749.1"/>
    </source>
</evidence>
<dbReference type="EMBL" id="BARS01044302">
    <property type="protein sequence ID" value="GAG34749.1"/>
    <property type="molecule type" value="Genomic_DNA"/>
</dbReference>
<dbReference type="InterPro" id="IPR008928">
    <property type="entry name" value="6-hairpin_glycosidase_sf"/>
</dbReference>
<comment type="caution">
    <text evidence="1">The sequence shown here is derived from an EMBL/GenBank/DDBJ whole genome shotgun (WGS) entry which is preliminary data.</text>
</comment>
<gene>
    <name evidence="1" type="ORF">S01H1_66961</name>
</gene>
<dbReference type="AlphaFoldDB" id="X0WUS1"/>
<organism evidence="1">
    <name type="scientific">marine sediment metagenome</name>
    <dbReference type="NCBI Taxonomy" id="412755"/>
    <lineage>
        <taxon>unclassified sequences</taxon>
        <taxon>metagenomes</taxon>
        <taxon>ecological metagenomes</taxon>
    </lineage>
</organism>
<proteinExistence type="predicted"/>
<dbReference type="GO" id="GO:0005975">
    <property type="term" value="P:carbohydrate metabolic process"/>
    <property type="evidence" value="ECO:0007669"/>
    <property type="project" value="InterPro"/>
</dbReference>
<sequence>RPLVGVKPLMSTKGMGFLARSYIRMWKTTHELIWRKKATYCLDWLMDNQTKGYSGACWGNHFDYASRGSQLPKFVPTVVWTGLIGQAFLDGYEFLDEKRYLDVARSSCEFIMKDLPREKYEKGICISYVPFKKLMIHNSNMLGAALLSRTYSIIKRKEFADVAKEAMSYSCNCQLPNGGWYYGEANTYHWIDNWHTAYNLDSLRWYILSTGDKEFLPNLKRGYIFYKTNFFEENGKPKYYFNKLYLVDI</sequence>
<dbReference type="Gene3D" id="1.50.10.20">
    <property type="match status" value="1"/>
</dbReference>
<accession>X0WUS1</accession>
<protein>
    <submittedName>
        <fullName evidence="1">Uncharacterized protein</fullName>
    </submittedName>
</protein>
<dbReference type="SUPFAM" id="SSF48208">
    <property type="entry name" value="Six-hairpin glycosidases"/>
    <property type="match status" value="1"/>
</dbReference>